<dbReference type="InterPro" id="IPR050921">
    <property type="entry name" value="T4SS_GSP_E_ATPase"/>
</dbReference>
<dbReference type="PANTHER" id="PTHR30486">
    <property type="entry name" value="TWITCHING MOTILITY PROTEIN PILT"/>
    <property type="match status" value="1"/>
</dbReference>
<dbReference type="SMART" id="SM00382">
    <property type="entry name" value="AAA"/>
    <property type="match status" value="1"/>
</dbReference>
<dbReference type="RefSeq" id="WP_104436887.1">
    <property type="nucleotide sequence ID" value="NZ_PTJA01000005.1"/>
</dbReference>
<organism evidence="3 4">
    <name type="scientific">Lacrimispora xylanisolvens</name>
    <dbReference type="NCBI Taxonomy" id="384636"/>
    <lineage>
        <taxon>Bacteria</taxon>
        <taxon>Bacillati</taxon>
        <taxon>Bacillota</taxon>
        <taxon>Clostridia</taxon>
        <taxon>Lachnospirales</taxon>
        <taxon>Lachnospiraceae</taxon>
        <taxon>Lacrimispora</taxon>
    </lineage>
</organism>
<dbReference type="SUPFAM" id="SSF52540">
    <property type="entry name" value="P-loop containing nucleoside triphosphate hydrolases"/>
    <property type="match status" value="1"/>
</dbReference>
<proteinExistence type="inferred from homology"/>
<name>A0A2S6HT18_9FIRM</name>
<gene>
    <name evidence="3" type="ORF">BXY41_105113</name>
</gene>
<protein>
    <submittedName>
        <fullName evidence="3">Twitching motility protein PilT</fullName>
    </submittedName>
</protein>
<dbReference type="GO" id="GO:0005524">
    <property type="term" value="F:ATP binding"/>
    <property type="evidence" value="ECO:0007669"/>
    <property type="project" value="InterPro"/>
</dbReference>
<evidence type="ECO:0000256" key="1">
    <source>
        <dbReference type="ARBA" id="ARBA00006611"/>
    </source>
</evidence>
<dbReference type="InterPro" id="IPR001482">
    <property type="entry name" value="T2SS/T4SS_dom"/>
</dbReference>
<dbReference type="PROSITE" id="PS00662">
    <property type="entry name" value="T2SP_E"/>
    <property type="match status" value="1"/>
</dbReference>
<dbReference type="CDD" id="cd01131">
    <property type="entry name" value="PilT"/>
    <property type="match status" value="1"/>
</dbReference>
<dbReference type="AlphaFoldDB" id="A0A2S6HT18"/>
<reference evidence="3 4" key="1">
    <citation type="submission" date="2018-02" db="EMBL/GenBank/DDBJ databases">
        <title>Genomic Encyclopedia of Archaeal and Bacterial Type Strains, Phase II (KMG-II): from individual species to whole genera.</title>
        <authorList>
            <person name="Goeker M."/>
        </authorList>
    </citation>
    <scope>NUCLEOTIDE SEQUENCE [LARGE SCALE GENOMIC DNA]</scope>
    <source>
        <strain evidence="3 4">DSM 3808</strain>
    </source>
</reference>
<comment type="similarity">
    <text evidence="1">Belongs to the GSP E family.</text>
</comment>
<evidence type="ECO:0000313" key="3">
    <source>
        <dbReference type="EMBL" id="PPK80896.1"/>
    </source>
</evidence>
<sequence>MKVVDLLSSAVAQKASDIFLVPGMPFSYKIGSRIVYQSEEKLYPAQMELLITELYQLAGERDMGKVREHGDDDFSFAIPGVSRFRSSVFRQRGSLAAVIRVVNFDLPDYKELHIPESVIDAARLTKGFVLVTGPAGSGKTTTLACIIDKINNTRNAHVITLEDPLEYLHRHKQSVVTQREVTTDTDSYVTGLRSALRQAPDVILVGEMRDYETIRIAMTAAETGHLVISTLHTVGAANTIDRIIDSFPPNQQQQIRMQLSMVMQAVISQQLIPTVDGGVYPAFEIMFFNNAIRNMIRESKTHQIDSVIATGQAEGMRSMDSSLLNLYKEGRISKENAIIYSSNSELMSKKIERGISNA</sequence>
<dbReference type="EMBL" id="PTJA01000005">
    <property type="protein sequence ID" value="PPK80896.1"/>
    <property type="molecule type" value="Genomic_DNA"/>
</dbReference>
<comment type="caution">
    <text evidence="3">The sequence shown here is derived from an EMBL/GenBank/DDBJ whole genome shotgun (WGS) entry which is preliminary data.</text>
</comment>
<dbReference type="NCBIfam" id="TIGR01420">
    <property type="entry name" value="pilT_fam"/>
    <property type="match status" value="1"/>
</dbReference>
<dbReference type="InterPro" id="IPR027417">
    <property type="entry name" value="P-loop_NTPase"/>
</dbReference>
<dbReference type="OrthoDB" id="9808272at2"/>
<accession>A0A2S6HT18</accession>
<dbReference type="Gene3D" id="3.40.50.300">
    <property type="entry name" value="P-loop containing nucleotide triphosphate hydrolases"/>
    <property type="match status" value="1"/>
</dbReference>
<feature type="domain" description="Bacterial type II secretion system protein E" evidence="2">
    <location>
        <begin position="196"/>
        <end position="210"/>
    </location>
</feature>
<evidence type="ECO:0000313" key="4">
    <source>
        <dbReference type="Proteomes" id="UP000237749"/>
    </source>
</evidence>
<keyword evidence="4" id="KW-1185">Reference proteome</keyword>
<dbReference type="Proteomes" id="UP000237749">
    <property type="component" value="Unassembled WGS sequence"/>
</dbReference>
<evidence type="ECO:0000259" key="2">
    <source>
        <dbReference type="PROSITE" id="PS00662"/>
    </source>
</evidence>
<dbReference type="GO" id="GO:0016887">
    <property type="term" value="F:ATP hydrolysis activity"/>
    <property type="evidence" value="ECO:0007669"/>
    <property type="project" value="InterPro"/>
</dbReference>
<dbReference type="Pfam" id="PF00437">
    <property type="entry name" value="T2SSE"/>
    <property type="match status" value="1"/>
</dbReference>
<dbReference type="InterPro" id="IPR003593">
    <property type="entry name" value="AAA+_ATPase"/>
</dbReference>
<dbReference type="InterPro" id="IPR006321">
    <property type="entry name" value="PilT/PilU"/>
</dbReference>
<dbReference type="Gene3D" id="3.30.450.90">
    <property type="match status" value="1"/>
</dbReference>